<dbReference type="Pfam" id="PF00498">
    <property type="entry name" value="FHA"/>
    <property type="match status" value="1"/>
</dbReference>
<gene>
    <name evidence="16" type="ORF">BCR43DRAFT_487551</name>
</gene>
<dbReference type="FunFam" id="3.40.850.10:FF:000047">
    <property type="entry name" value="Kinesin family protein"/>
    <property type="match status" value="1"/>
</dbReference>
<evidence type="ECO:0000259" key="13">
    <source>
        <dbReference type="PROSITE" id="PS50003"/>
    </source>
</evidence>
<dbReference type="SUPFAM" id="SSF49879">
    <property type="entry name" value="SMAD/FHA domain"/>
    <property type="match status" value="1"/>
</dbReference>
<dbReference type="GO" id="GO:0008017">
    <property type="term" value="F:microtubule binding"/>
    <property type="evidence" value="ECO:0007669"/>
    <property type="project" value="InterPro"/>
</dbReference>
<feature type="region of interest" description="Disordered" evidence="12">
    <location>
        <begin position="398"/>
        <end position="436"/>
    </location>
</feature>
<dbReference type="Proteomes" id="UP000242180">
    <property type="component" value="Unassembled WGS sequence"/>
</dbReference>
<evidence type="ECO:0000256" key="3">
    <source>
        <dbReference type="ARBA" id="ARBA00022448"/>
    </source>
</evidence>
<dbReference type="PRINTS" id="PR00380">
    <property type="entry name" value="KINESINHEAVY"/>
</dbReference>
<feature type="domain" description="PH" evidence="13">
    <location>
        <begin position="1507"/>
        <end position="1606"/>
    </location>
</feature>
<feature type="binding site" evidence="11">
    <location>
        <begin position="103"/>
        <end position="110"/>
    </location>
    <ligand>
        <name>ATP</name>
        <dbReference type="ChEBI" id="CHEBI:30616"/>
    </ligand>
</feature>
<dbReference type="InterPro" id="IPR022140">
    <property type="entry name" value="Kinesin-like_KIF1-typ"/>
</dbReference>
<dbReference type="SUPFAM" id="SSF52540">
    <property type="entry name" value="P-loop containing nucleoside triphosphate hydrolases"/>
    <property type="match status" value="1"/>
</dbReference>
<dbReference type="InterPro" id="IPR049780">
    <property type="entry name" value="PH_KIFIA_KIFIB"/>
</dbReference>
<protein>
    <recommendedName>
        <fullName evidence="2">Kinesin-like protein unc-104</fullName>
    </recommendedName>
</protein>
<dbReference type="InterPro" id="IPR036961">
    <property type="entry name" value="Kinesin_motor_dom_sf"/>
</dbReference>
<dbReference type="PROSITE" id="PS50003">
    <property type="entry name" value="PH_DOMAIN"/>
    <property type="match status" value="1"/>
</dbReference>
<evidence type="ECO:0000256" key="4">
    <source>
        <dbReference type="ARBA" id="ARBA00022490"/>
    </source>
</evidence>
<dbReference type="Pfam" id="PF00225">
    <property type="entry name" value="Kinesin"/>
    <property type="match status" value="1"/>
</dbReference>
<accession>A0A1X2HH62</accession>
<evidence type="ECO:0000256" key="10">
    <source>
        <dbReference type="ARBA" id="ARBA00023212"/>
    </source>
</evidence>
<dbReference type="Gene3D" id="3.40.850.10">
    <property type="entry name" value="Kinesin motor domain"/>
    <property type="match status" value="1"/>
</dbReference>
<feature type="domain" description="FHA" evidence="14">
    <location>
        <begin position="529"/>
        <end position="580"/>
    </location>
</feature>
<dbReference type="Gene3D" id="6.10.250.2520">
    <property type="match status" value="1"/>
</dbReference>
<evidence type="ECO:0000256" key="7">
    <source>
        <dbReference type="ARBA" id="ARBA00022840"/>
    </source>
</evidence>
<evidence type="ECO:0000313" key="17">
    <source>
        <dbReference type="Proteomes" id="UP000242180"/>
    </source>
</evidence>
<dbReference type="SMART" id="SM00129">
    <property type="entry name" value="KISc"/>
    <property type="match status" value="1"/>
</dbReference>
<dbReference type="Pfam" id="PF12423">
    <property type="entry name" value="KIF1B"/>
    <property type="match status" value="1"/>
</dbReference>
<evidence type="ECO:0000256" key="2">
    <source>
        <dbReference type="ARBA" id="ARBA00020751"/>
    </source>
</evidence>
<dbReference type="PROSITE" id="PS00411">
    <property type="entry name" value="KINESIN_MOTOR_1"/>
    <property type="match status" value="1"/>
</dbReference>
<dbReference type="InParanoid" id="A0A1X2HH62"/>
<keyword evidence="9 11" id="KW-0505">Motor protein</keyword>
<dbReference type="Gene3D" id="2.30.29.30">
    <property type="entry name" value="Pleckstrin-homology domain (PH domain)/Phosphotyrosine-binding domain (PTB)"/>
    <property type="match status" value="1"/>
</dbReference>
<comment type="similarity">
    <text evidence="11">Belongs to the TRAFAC class myosin-kinesin ATPase superfamily. Kinesin family.</text>
</comment>
<evidence type="ECO:0000256" key="11">
    <source>
        <dbReference type="PROSITE-ProRule" id="PRU00283"/>
    </source>
</evidence>
<dbReference type="InterPro" id="IPR032405">
    <property type="entry name" value="Kinesin_assoc"/>
</dbReference>
<feature type="region of interest" description="Disordered" evidence="12">
    <location>
        <begin position="706"/>
        <end position="729"/>
    </location>
</feature>
<proteinExistence type="inferred from homology"/>
<dbReference type="Pfam" id="PF12473">
    <property type="entry name" value="DUF3694"/>
    <property type="match status" value="1"/>
</dbReference>
<evidence type="ECO:0000259" key="14">
    <source>
        <dbReference type="PROSITE" id="PS50006"/>
    </source>
</evidence>
<evidence type="ECO:0000256" key="9">
    <source>
        <dbReference type="ARBA" id="ARBA00023175"/>
    </source>
</evidence>
<feature type="compositionally biased region" description="Polar residues" evidence="12">
    <location>
        <begin position="405"/>
        <end position="414"/>
    </location>
</feature>
<dbReference type="CDD" id="cd22705">
    <property type="entry name" value="FHA_KIF1"/>
    <property type="match status" value="1"/>
</dbReference>
<keyword evidence="3" id="KW-0813">Transport</keyword>
<dbReference type="OMA" id="IDRGAKC"/>
<dbReference type="EMBL" id="MCGN01000003">
    <property type="protein sequence ID" value="ORY98453.1"/>
    <property type="molecule type" value="Genomic_DNA"/>
</dbReference>
<dbReference type="InterPro" id="IPR008984">
    <property type="entry name" value="SMAD_FHA_dom_sf"/>
</dbReference>
<keyword evidence="7 11" id="KW-0067">ATP-binding</keyword>
<dbReference type="PROSITE" id="PS50067">
    <property type="entry name" value="KINESIN_MOTOR_2"/>
    <property type="match status" value="1"/>
</dbReference>
<dbReference type="GO" id="GO:0005524">
    <property type="term" value="F:ATP binding"/>
    <property type="evidence" value="ECO:0007669"/>
    <property type="project" value="UniProtKB-UniRule"/>
</dbReference>
<dbReference type="CDD" id="cd01365">
    <property type="entry name" value="KISc_KIF1A_KIF1B"/>
    <property type="match status" value="1"/>
</dbReference>
<feature type="region of interest" description="Disordered" evidence="12">
    <location>
        <begin position="1112"/>
        <end position="1137"/>
    </location>
</feature>
<dbReference type="OrthoDB" id="3176171at2759"/>
<comment type="caution">
    <text evidence="16">The sequence shown here is derived from an EMBL/GenBank/DDBJ whole genome shotgun (WGS) entry which is preliminary data.</text>
</comment>
<evidence type="ECO:0000259" key="15">
    <source>
        <dbReference type="PROSITE" id="PS50067"/>
    </source>
</evidence>
<dbReference type="InterPro" id="IPR000253">
    <property type="entry name" value="FHA_dom"/>
</dbReference>
<dbReference type="GO" id="GO:0008574">
    <property type="term" value="F:plus-end-directed microtubule motor activity"/>
    <property type="evidence" value="ECO:0007669"/>
    <property type="project" value="UniProtKB-ARBA"/>
</dbReference>
<dbReference type="PROSITE" id="PS50006">
    <property type="entry name" value="FHA_DOMAIN"/>
    <property type="match status" value="1"/>
</dbReference>
<evidence type="ECO:0000256" key="8">
    <source>
        <dbReference type="ARBA" id="ARBA00023054"/>
    </source>
</evidence>
<reference evidence="16 17" key="1">
    <citation type="submission" date="2016-07" db="EMBL/GenBank/DDBJ databases">
        <title>Pervasive Adenine N6-methylation of Active Genes in Fungi.</title>
        <authorList>
            <consortium name="DOE Joint Genome Institute"/>
            <person name="Mondo S.J."/>
            <person name="Dannebaum R.O."/>
            <person name="Kuo R.C."/>
            <person name="Labutti K."/>
            <person name="Haridas S."/>
            <person name="Kuo A."/>
            <person name="Salamov A."/>
            <person name="Ahrendt S.R."/>
            <person name="Lipzen A."/>
            <person name="Sullivan W."/>
            <person name="Andreopoulos W.B."/>
            <person name="Clum A."/>
            <person name="Lindquist E."/>
            <person name="Daum C."/>
            <person name="Ramamoorthy G.K."/>
            <person name="Gryganskyi A."/>
            <person name="Culley D."/>
            <person name="Magnuson J.K."/>
            <person name="James T.Y."/>
            <person name="O'Malley M.A."/>
            <person name="Stajich J.E."/>
            <person name="Spatafora J.W."/>
            <person name="Visel A."/>
            <person name="Grigoriev I.V."/>
        </authorList>
    </citation>
    <scope>NUCLEOTIDE SEQUENCE [LARGE SCALE GENOMIC DNA]</scope>
    <source>
        <strain evidence="16 17">NRRL 2496</strain>
    </source>
</reference>
<dbReference type="CDD" id="cd01233">
    <property type="entry name" value="PH_KIFIA_KIFIB"/>
    <property type="match status" value="1"/>
</dbReference>
<keyword evidence="10" id="KW-0206">Cytoskeleton</keyword>
<dbReference type="Pfam" id="PF00169">
    <property type="entry name" value="PH"/>
    <property type="match status" value="1"/>
</dbReference>
<dbReference type="InterPro" id="IPR022164">
    <property type="entry name" value="Kinesin-like"/>
</dbReference>
<keyword evidence="4" id="KW-0963">Cytoplasm</keyword>
<dbReference type="STRING" id="13706.A0A1X2HH62"/>
<comment type="subcellular location">
    <subcellularLocation>
        <location evidence="1">Cytoplasm</location>
        <location evidence="1">Cytoskeleton</location>
    </subcellularLocation>
</comment>
<dbReference type="Gene3D" id="2.60.200.20">
    <property type="match status" value="1"/>
</dbReference>
<dbReference type="InterPro" id="IPR011993">
    <property type="entry name" value="PH-like_dom_sf"/>
</dbReference>
<name>A0A1X2HH62_SYNRA</name>
<dbReference type="InterPro" id="IPR001752">
    <property type="entry name" value="Kinesin_motor_dom"/>
</dbReference>
<dbReference type="GO" id="GO:0005546">
    <property type="term" value="F:phosphatidylinositol-4,5-bisphosphate binding"/>
    <property type="evidence" value="ECO:0007669"/>
    <property type="project" value="UniProtKB-ARBA"/>
</dbReference>
<dbReference type="InterPro" id="IPR001849">
    <property type="entry name" value="PH_domain"/>
</dbReference>
<evidence type="ECO:0000256" key="1">
    <source>
        <dbReference type="ARBA" id="ARBA00004245"/>
    </source>
</evidence>
<evidence type="ECO:0000256" key="5">
    <source>
        <dbReference type="ARBA" id="ARBA00022701"/>
    </source>
</evidence>
<keyword evidence="8" id="KW-0175">Coiled coil</keyword>
<organism evidence="16 17">
    <name type="scientific">Syncephalastrum racemosum</name>
    <name type="common">Filamentous fungus</name>
    <dbReference type="NCBI Taxonomy" id="13706"/>
    <lineage>
        <taxon>Eukaryota</taxon>
        <taxon>Fungi</taxon>
        <taxon>Fungi incertae sedis</taxon>
        <taxon>Mucoromycota</taxon>
        <taxon>Mucoromycotina</taxon>
        <taxon>Mucoromycetes</taxon>
        <taxon>Mucorales</taxon>
        <taxon>Syncephalastraceae</taxon>
        <taxon>Syncephalastrum</taxon>
    </lineage>
</organism>
<dbReference type="SUPFAM" id="SSF50729">
    <property type="entry name" value="PH domain-like"/>
    <property type="match status" value="1"/>
</dbReference>
<evidence type="ECO:0000313" key="16">
    <source>
        <dbReference type="EMBL" id="ORY98453.1"/>
    </source>
</evidence>
<dbReference type="Pfam" id="PF16183">
    <property type="entry name" value="Kinesin_assoc"/>
    <property type="match status" value="1"/>
</dbReference>
<keyword evidence="5" id="KW-0493">Microtubule</keyword>
<evidence type="ECO:0000256" key="6">
    <source>
        <dbReference type="ARBA" id="ARBA00022741"/>
    </source>
</evidence>
<dbReference type="PANTHER" id="PTHR47117">
    <property type="entry name" value="STAR-RELATED LIPID TRANSFER PROTEIN 9"/>
    <property type="match status" value="1"/>
</dbReference>
<dbReference type="GO" id="GO:0047496">
    <property type="term" value="P:vesicle transport along microtubule"/>
    <property type="evidence" value="ECO:0007669"/>
    <property type="project" value="UniProtKB-ARBA"/>
</dbReference>
<feature type="domain" description="Kinesin motor" evidence="15">
    <location>
        <begin position="6"/>
        <end position="356"/>
    </location>
</feature>
<dbReference type="SMART" id="SM00233">
    <property type="entry name" value="PH"/>
    <property type="match status" value="1"/>
</dbReference>
<feature type="compositionally biased region" description="Basic and acidic residues" evidence="12">
    <location>
        <begin position="605"/>
        <end position="616"/>
    </location>
</feature>
<dbReference type="InterPro" id="IPR019821">
    <property type="entry name" value="Kinesin_motor_CS"/>
</dbReference>
<keyword evidence="17" id="KW-1185">Reference proteome</keyword>
<dbReference type="GO" id="GO:0005874">
    <property type="term" value="C:microtubule"/>
    <property type="evidence" value="ECO:0007669"/>
    <property type="project" value="UniProtKB-KW"/>
</dbReference>
<dbReference type="InterPro" id="IPR027417">
    <property type="entry name" value="P-loop_NTPase"/>
</dbReference>
<sequence length="1612" mass="180876">MSGGGNIKVVVRCRPLNAREIARGATELVRMEGNQTILRKPDDVKATSKDNEDYKAFTFDQSYWSADKSDPSYADQQKVYSDLGVDLLDHAFDGYNCCIFAYGQTGSGKSYSMMGYGEDKGIIPRTCSELFERINQVTDPHLTTRVEVSYIEIYNEKVRDLLNPKNKGNLKVREHPSMGPYVEDLSKLVVNSFDDINRYMDEGNKARTVAATNMNETSSRSHAVFSLILTQKRQDEATKLETEKVARISLVDLAGSERANSTGATGARLKEGANINRSLTTLGKVIAGLAEQSAAEGTKKGRKKEVFIPYRDSVLTWLLKDSLGGNSKTAMIAAISPADYEETLSTLRYADQAKKIKNKAVVNEDPNAKLIRELKSELDLLRDRLTVYAPEVAAQLAAQSVHKPGSTSTGSHASRSTDRAPKPIVNGNDTIEFKDNQGNTRKMTKSEIVDQLQSSQKLLTNLNETWEDKLKRTQEIQIEREKALEELGILVHKNNVGVYAPKKMPHLVNLNEDPLMSECLVYQLKPGKTHVGKNGSEKPADIKLSGANIEDEHCTFDNDNGVVTLYPHGGSLTIVNGMRIGEPKRLHSGFRVILGSYHTFRFNHPEEVRRERDRQRSTLISSSGGGSGSLHISTPGPSTPGIGDDELPPWTPTTENTIYSEPIDWNFAKQEAARNYYSSEATITGLKDDELDKLYGNISKIRNSRRSRPVSRATFVGDDDDGSSKGSIRNSMATTTVDMDGLESVYTDATAPHGELEEHFKTEKEKRDKLQRELDDQKKFYETRINRMSMQLLAPDHSAKERALISRVLTKWKRLRNVSLAEILLTEAVSLKEANIIAKQFGKEATYQFTIVEEGQFANPTSFWDNTSTALHDCQQDEDTDLLECAKPCVGVRVLDRKHGAVYTWSLNKLKTRLQKMRNLQNFMDRPQYRKHLNWEDPFYEDPSPKYSLIGTASTSMRNLVLQQPYESCVPIVCRTTGQILGRLQLLISPIIRSAQGKDVTLQLEAGQEISFEIRLLTISDLKEEDASRVHVQFRLSSFGGPANLEKVFATDPVSGFGETTIHLDYSQTLSIVATEDMLKVLEHGMIAFEVYGQLKAPTLAKLERWDEQCEQGSQQHLSTKDPLHTSPSHGGIGYGRQADHLMRDADGGLERRPEEELLAAERHDVAARVQVCELMPNGKYVPVQVTAQNELDRGVFTLRQGLQRRIQITLSHTSGHQLPWHAFGQASIGRARLLDGKGRIIDAPNDVTIPIKLGHPDVVYNNDGTSELTAYGAWDSSQHECAFLNCLTAANSRVLLELQWQVDAPEKCAKKMHFAMDIAVQIQGRDRSATSSALRKLLGGGSGKRLAHSTGVFLVHLRPPMTRHVSQLWRLNTASKYVRGEELLERWRPRGVSLVNDFKRIRDRICRLEETALTSQVLTLLAARSQTSNGCMCPEERPNTEAIDNLAVTTKEAHADLLRKTIHLWQRQKATPMIINPEPPSMQEARTLPSTTKLLAEVKLVSKTGNVSKKGYLTTQENALDDRWVKRWFVLRRPYMYLYSNRNEAEELGVINITSVRIDYNRELEKMLQRPNVFALYTNNNAYTIQASSRPDMADWITKIDPLFPLDRLGE</sequence>
<keyword evidence="6 11" id="KW-0547">Nucleotide-binding</keyword>
<dbReference type="PANTHER" id="PTHR47117:SF10">
    <property type="entry name" value="KINESIN-LIKE PROTEIN KIF1B"/>
    <property type="match status" value="1"/>
</dbReference>
<feature type="region of interest" description="Disordered" evidence="12">
    <location>
        <begin position="605"/>
        <end position="655"/>
    </location>
</feature>
<evidence type="ECO:0000256" key="12">
    <source>
        <dbReference type="SAM" id="MobiDB-lite"/>
    </source>
</evidence>